<comment type="caution">
    <text evidence="8">The sequence shown here is derived from an EMBL/GenBank/DDBJ whole genome shotgun (WGS) entry which is preliminary data.</text>
</comment>
<dbReference type="InterPro" id="IPR031357">
    <property type="entry name" value="Stealth_CR3"/>
</dbReference>
<gene>
    <name evidence="8" type="ORF">ESO86_15960</name>
</gene>
<evidence type="ECO:0000313" key="8">
    <source>
        <dbReference type="EMBL" id="RXZ42336.1"/>
    </source>
</evidence>
<evidence type="ECO:0000259" key="4">
    <source>
        <dbReference type="Pfam" id="PF11380"/>
    </source>
</evidence>
<dbReference type="InterPro" id="IPR031358">
    <property type="entry name" value="Stealth_CR1"/>
</dbReference>
<keyword evidence="3" id="KW-0270">Exopolysaccharide synthesis</keyword>
<organism evidence="8 9">
    <name type="scientific">Agromyces binzhouensis</name>
    <dbReference type="NCBI Taxonomy" id="1817495"/>
    <lineage>
        <taxon>Bacteria</taxon>
        <taxon>Bacillati</taxon>
        <taxon>Actinomycetota</taxon>
        <taxon>Actinomycetes</taxon>
        <taxon>Micrococcales</taxon>
        <taxon>Microbacteriaceae</taxon>
        <taxon>Agromyces</taxon>
    </lineage>
</organism>
<dbReference type="InterPro" id="IPR047141">
    <property type="entry name" value="Stealth"/>
</dbReference>
<evidence type="ECO:0000313" key="9">
    <source>
        <dbReference type="Proteomes" id="UP000292881"/>
    </source>
</evidence>
<dbReference type="Pfam" id="PF17103">
    <property type="entry name" value="Stealth_CR4"/>
    <property type="match status" value="1"/>
</dbReference>
<feature type="domain" description="Stealth protein CR4 conserved region 4" evidence="7">
    <location>
        <begin position="504"/>
        <end position="554"/>
    </location>
</feature>
<proteinExistence type="inferred from homology"/>
<feature type="domain" description="Stealth protein CR1 conserved region 1" evidence="5">
    <location>
        <begin position="240"/>
        <end position="266"/>
    </location>
</feature>
<comment type="similarity">
    <text evidence="1">Belongs to the stealth family.</text>
</comment>
<sequence length="569" mass="64690">MTNEPEQPRDLRLRIEGDAFHRRVPDADRGLQLSGSPELVIVEPDAQHARFVRDDLVVRRGQYALRNGHATPHESMVEDLLAVASALDAGRVDYLLVRRDGGRPVIAVDRRDRKRVVRSLATAFANEPFYSATFLPQKSADAPDVLVADGMLSTARKPLAVRLYRPRIEPVGRLRYGAESAVQLEFWRFGDDVIEAPIENALMRRTLPRGEAVEETVHLHGRDWRTLEHMWQPLASDVDFEIDMVFSWVDGSDVEFLRERAKRMQTYVVGEGDDSEARYRQIDELKYALRSVYLFAPWVRRIFICTDSRPPAWLARHPKVTVVRAEDMFADTSVLPTYNSHAIESQLHRIPGIAEHFLYSNDDMFFGRPVSPDLFFSPGGITKFVEAGTRIGLGESDPSRSGFENAARVNRALLRARFGKVTTRHLEHCAAPLRRSVMADLEATFPEEFRRTAASRFRSATDISVTNSLYHYFALLTGRAVVQTDAKVKYIETTLQRALPAMKRLLKRRDEDMFCLNDGSFPEISVEERTEAVIEFLERYFPFAAPWEKPQSDAAARVAATDERPSLTA</sequence>
<dbReference type="InterPro" id="IPR021520">
    <property type="entry name" value="Stealth_CR2"/>
</dbReference>
<name>A0A4Q2JAI9_9MICO</name>
<evidence type="ECO:0000256" key="3">
    <source>
        <dbReference type="ARBA" id="ARBA00023169"/>
    </source>
</evidence>
<reference evidence="8 9" key="1">
    <citation type="submission" date="2019-01" db="EMBL/GenBank/DDBJ databases">
        <authorList>
            <person name="Li J."/>
        </authorList>
    </citation>
    <scope>NUCLEOTIDE SEQUENCE [LARGE SCALE GENOMIC DNA]</scope>
    <source>
        <strain evidence="8 9">CGMCC 4.7180</strain>
    </source>
</reference>
<evidence type="ECO:0000259" key="5">
    <source>
        <dbReference type="Pfam" id="PF17101"/>
    </source>
</evidence>
<dbReference type="GO" id="GO:0016772">
    <property type="term" value="F:transferase activity, transferring phosphorus-containing groups"/>
    <property type="evidence" value="ECO:0007669"/>
    <property type="project" value="InterPro"/>
</dbReference>
<dbReference type="GO" id="GO:0000271">
    <property type="term" value="P:polysaccharide biosynthetic process"/>
    <property type="evidence" value="ECO:0007669"/>
    <property type="project" value="UniProtKB-KW"/>
</dbReference>
<dbReference type="OrthoDB" id="9776077at2"/>
<dbReference type="Pfam" id="PF17102">
    <property type="entry name" value="Stealth_CR3"/>
    <property type="match status" value="1"/>
</dbReference>
<dbReference type="InterPro" id="IPR031356">
    <property type="entry name" value="Stealth_CR4"/>
</dbReference>
<evidence type="ECO:0000259" key="7">
    <source>
        <dbReference type="Pfam" id="PF17103"/>
    </source>
</evidence>
<dbReference type="EMBL" id="SDPL01000483">
    <property type="protein sequence ID" value="RXZ42336.1"/>
    <property type="molecule type" value="Genomic_DNA"/>
</dbReference>
<feature type="domain" description="Stealth protein CR3 conserved region 3" evidence="6">
    <location>
        <begin position="428"/>
        <end position="474"/>
    </location>
</feature>
<dbReference type="RefSeq" id="WP_129235835.1">
    <property type="nucleotide sequence ID" value="NZ_SDPL01000483.1"/>
</dbReference>
<evidence type="ECO:0000256" key="1">
    <source>
        <dbReference type="ARBA" id="ARBA00007583"/>
    </source>
</evidence>
<feature type="domain" description="Stealth protein CR2 conserved region 2" evidence="4">
    <location>
        <begin position="278"/>
        <end position="382"/>
    </location>
</feature>
<accession>A0A4Q2JAI9</accession>
<keyword evidence="9" id="KW-1185">Reference proteome</keyword>
<dbReference type="PANTHER" id="PTHR24045:SF0">
    <property type="entry name" value="N-ACETYLGLUCOSAMINE-1-PHOSPHOTRANSFERASE SUBUNITS ALPHA_BETA"/>
    <property type="match status" value="1"/>
</dbReference>
<dbReference type="AlphaFoldDB" id="A0A4Q2JAI9"/>
<dbReference type="Pfam" id="PF17101">
    <property type="entry name" value="Stealth_CR1"/>
    <property type="match status" value="1"/>
</dbReference>
<dbReference type="PANTHER" id="PTHR24045">
    <property type="match status" value="1"/>
</dbReference>
<dbReference type="Pfam" id="PF11380">
    <property type="entry name" value="Stealth_CR2"/>
    <property type="match status" value="1"/>
</dbReference>
<evidence type="ECO:0000256" key="2">
    <source>
        <dbReference type="ARBA" id="ARBA00022679"/>
    </source>
</evidence>
<dbReference type="Proteomes" id="UP000292881">
    <property type="component" value="Unassembled WGS sequence"/>
</dbReference>
<evidence type="ECO:0000259" key="6">
    <source>
        <dbReference type="Pfam" id="PF17102"/>
    </source>
</evidence>
<protein>
    <submittedName>
        <fullName evidence="8">Sugar phosphotransferase</fullName>
    </submittedName>
</protein>
<keyword evidence="2 8" id="KW-0808">Transferase</keyword>